<keyword evidence="1" id="KW-0812">Transmembrane</keyword>
<sequence length="83" mass="9514">MGKEVNWKKWEIIFELLIFGIIIGITEDLIAIKIATGEPITLKIIGIVILIAIPFAVLGEVVFDRIDFAEFLRKIFERKVENK</sequence>
<feature type="transmembrane region" description="Helical" evidence="1">
    <location>
        <begin position="44"/>
        <end position="63"/>
    </location>
</feature>
<dbReference type="Proteomes" id="UP000229054">
    <property type="component" value="Unassembled WGS sequence"/>
</dbReference>
<organism evidence="2 3">
    <name type="scientific">Candidatus Nealsonbacteria bacterium CG23_combo_of_CG06-09_8_20_14_all_39_25</name>
    <dbReference type="NCBI Taxonomy" id="1974723"/>
    <lineage>
        <taxon>Bacteria</taxon>
        <taxon>Candidatus Nealsoniibacteriota</taxon>
    </lineage>
</organism>
<name>A0A2G9YTN0_9BACT</name>
<accession>A0A2G9YTN0</accession>
<keyword evidence="1" id="KW-0472">Membrane</keyword>
<dbReference type="EMBL" id="PCRN01000001">
    <property type="protein sequence ID" value="PIP22539.1"/>
    <property type="molecule type" value="Genomic_DNA"/>
</dbReference>
<proteinExistence type="predicted"/>
<keyword evidence="1" id="KW-1133">Transmembrane helix</keyword>
<evidence type="ECO:0000313" key="2">
    <source>
        <dbReference type="EMBL" id="PIP22539.1"/>
    </source>
</evidence>
<protein>
    <submittedName>
        <fullName evidence="2">Uncharacterized protein</fullName>
    </submittedName>
</protein>
<evidence type="ECO:0000313" key="3">
    <source>
        <dbReference type="Proteomes" id="UP000229054"/>
    </source>
</evidence>
<evidence type="ECO:0000256" key="1">
    <source>
        <dbReference type="SAM" id="Phobius"/>
    </source>
</evidence>
<reference evidence="2 3" key="1">
    <citation type="submission" date="2017-09" db="EMBL/GenBank/DDBJ databases">
        <title>Depth-based differentiation of microbial function through sediment-hosted aquifers and enrichment of novel symbionts in the deep terrestrial subsurface.</title>
        <authorList>
            <person name="Probst A.J."/>
            <person name="Ladd B."/>
            <person name="Jarett J.K."/>
            <person name="Geller-Mcgrath D.E."/>
            <person name="Sieber C.M."/>
            <person name="Emerson J.B."/>
            <person name="Anantharaman K."/>
            <person name="Thomas B.C."/>
            <person name="Malmstrom R."/>
            <person name="Stieglmeier M."/>
            <person name="Klingl A."/>
            <person name="Woyke T."/>
            <person name="Ryan C.M."/>
            <person name="Banfield J.F."/>
        </authorList>
    </citation>
    <scope>NUCLEOTIDE SEQUENCE [LARGE SCALE GENOMIC DNA]</scope>
    <source>
        <strain evidence="2">CG23_combo_of_CG06-09_8_20_14_all_39_25</strain>
    </source>
</reference>
<dbReference type="AlphaFoldDB" id="A0A2G9YTN0"/>
<comment type="caution">
    <text evidence="2">The sequence shown here is derived from an EMBL/GenBank/DDBJ whole genome shotgun (WGS) entry which is preliminary data.</text>
</comment>
<gene>
    <name evidence="2" type="ORF">COX38_00030</name>
</gene>
<feature type="transmembrane region" description="Helical" evidence="1">
    <location>
        <begin position="12"/>
        <end position="32"/>
    </location>
</feature>